<proteinExistence type="predicted"/>
<accession>A0ABS4TMJ5</accession>
<keyword evidence="2" id="KW-1185">Reference proteome</keyword>
<dbReference type="RefSeq" id="WP_209642814.1">
    <property type="nucleotide sequence ID" value="NZ_JAGINW010000001.1"/>
</dbReference>
<dbReference type="EMBL" id="JAGINW010000001">
    <property type="protein sequence ID" value="MBP2325639.1"/>
    <property type="molecule type" value="Genomic_DNA"/>
</dbReference>
<comment type="caution">
    <text evidence="1">The sequence shown here is derived from an EMBL/GenBank/DDBJ whole genome shotgun (WGS) entry which is preliminary data.</text>
</comment>
<reference evidence="1 2" key="1">
    <citation type="submission" date="2021-03" db="EMBL/GenBank/DDBJ databases">
        <title>Sequencing the genomes of 1000 actinobacteria strains.</title>
        <authorList>
            <person name="Klenk H.-P."/>
        </authorList>
    </citation>
    <scope>NUCLEOTIDE SEQUENCE [LARGE SCALE GENOMIC DNA]</scope>
    <source>
        <strain evidence="1 2">DSM 46670</strain>
    </source>
</reference>
<protein>
    <submittedName>
        <fullName evidence="1">Uncharacterized protein</fullName>
    </submittedName>
</protein>
<sequence>MKVENFSGLTDYAIEEEPELLRMALQASGIAGAIHVLEAVAAEGRDWIVRDQERRQRRSQEWTGYEDDPRP</sequence>
<evidence type="ECO:0000313" key="1">
    <source>
        <dbReference type="EMBL" id="MBP2325639.1"/>
    </source>
</evidence>
<name>A0ABS4TMJ5_9PSEU</name>
<organism evidence="1 2">
    <name type="scientific">Kibdelosporangium banguiense</name>
    <dbReference type="NCBI Taxonomy" id="1365924"/>
    <lineage>
        <taxon>Bacteria</taxon>
        <taxon>Bacillati</taxon>
        <taxon>Actinomycetota</taxon>
        <taxon>Actinomycetes</taxon>
        <taxon>Pseudonocardiales</taxon>
        <taxon>Pseudonocardiaceae</taxon>
        <taxon>Kibdelosporangium</taxon>
    </lineage>
</organism>
<gene>
    <name evidence="1" type="ORF">JOF56_006024</name>
</gene>
<evidence type="ECO:0000313" key="2">
    <source>
        <dbReference type="Proteomes" id="UP001519332"/>
    </source>
</evidence>
<dbReference type="Proteomes" id="UP001519332">
    <property type="component" value="Unassembled WGS sequence"/>
</dbReference>